<name>A0A2T7A3E7_TUBBO</name>
<dbReference type="EMBL" id="NESQ01000031">
    <property type="protein sequence ID" value="PUU82248.1"/>
    <property type="molecule type" value="Genomic_DNA"/>
</dbReference>
<proteinExistence type="predicted"/>
<sequence>MGVIECHSDLTKVRTFGSSWYLMGMQRTINSDKMAMLKGRANQRQKKWLEDDEGMEKAKRKAQKARRRVIEAAWVPEDLADLETLASGLIK</sequence>
<organism evidence="1 2">
    <name type="scientific">Tuber borchii</name>
    <name type="common">White truffle</name>
    <dbReference type="NCBI Taxonomy" id="42251"/>
    <lineage>
        <taxon>Eukaryota</taxon>
        <taxon>Fungi</taxon>
        <taxon>Dikarya</taxon>
        <taxon>Ascomycota</taxon>
        <taxon>Pezizomycotina</taxon>
        <taxon>Pezizomycetes</taxon>
        <taxon>Pezizales</taxon>
        <taxon>Tuberaceae</taxon>
        <taxon>Tuber</taxon>
    </lineage>
</organism>
<dbReference type="AlphaFoldDB" id="A0A2T7A3E7"/>
<dbReference type="Proteomes" id="UP000244722">
    <property type="component" value="Unassembled WGS sequence"/>
</dbReference>
<reference evidence="1 2" key="1">
    <citation type="submission" date="2017-04" db="EMBL/GenBank/DDBJ databases">
        <title>Draft genome sequence of Tuber borchii Vittad., a whitish edible truffle.</title>
        <authorList>
            <consortium name="DOE Joint Genome Institute"/>
            <person name="Murat C."/>
            <person name="Kuo A."/>
            <person name="Barry K.W."/>
            <person name="Clum A."/>
            <person name="Dockter R.B."/>
            <person name="Fauchery L."/>
            <person name="Iotti M."/>
            <person name="Kohler A."/>
            <person name="Labutti K."/>
            <person name="Lindquist E.A."/>
            <person name="Lipzen A."/>
            <person name="Ohm R.A."/>
            <person name="Wang M."/>
            <person name="Grigoriev I.V."/>
            <person name="Zambonelli A."/>
            <person name="Martin F.M."/>
        </authorList>
    </citation>
    <scope>NUCLEOTIDE SEQUENCE [LARGE SCALE GENOMIC DNA]</scope>
    <source>
        <strain evidence="1 2">Tbo3840</strain>
    </source>
</reference>
<evidence type="ECO:0000313" key="2">
    <source>
        <dbReference type="Proteomes" id="UP000244722"/>
    </source>
</evidence>
<gene>
    <name evidence="1" type="ORF">B9Z19DRAFT_1121013</name>
</gene>
<accession>A0A2T7A3E7</accession>
<protein>
    <submittedName>
        <fullName evidence="1">Uncharacterized protein</fullName>
    </submittedName>
</protein>
<comment type="caution">
    <text evidence="1">The sequence shown here is derived from an EMBL/GenBank/DDBJ whole genome shotgun (WGS) entry which is preliminary data.</text>
</comment>
<keyword evidence="2" id="KW-1185">Reference proteome</keyword>
<evidence type="ECO:0000313" key="1">
    <source>
        <dbReference type="EMBL" id="PUU82248.1"/>
    </source>
</evidence>